<comment type="caution">
    <text evidence="1">The sequence shown here is derived from an EMBL/GenBank/DDBJ whole genome shotgun (WGS) entry which is preliminary data.</text>
</comment>
<reference evidence="2" key="1">
    <citation type="submission" date="2016-06" db="EMBL/GenBank/DDBJ databases">
        <title>Parallel loss of symbiosis genes in relatives of nitrogen-fixing non-legume Parasponia.</title>
        <authorList>
            <person name="Van Velzen R."/>
            <person name="Holmer R."/>
            <person name="Bu F."/>
            <person name="Rutten L."/>
            <person name="Van Zeijl A."/>
            <person name="Liu W."/>
            <person name="Santuari L."/>
            <person name="Cao Q."/>
            <person name="Sharma T."/>
            <person name="Shen D."/>
            <person name="Roswanjaya Y."/>
            <person name="Wardhani T."/>
            <person name="Kalhor M.S."/>
            <person name="Jansen J."/>
            <person name="Van den Hoogen J."/>
            <person name="Gungor B."/>
            <person name="Hartog M."/>
            <person name="Hontelez J."/>
            <person name="Verver J."/>
            <person name="Yang W.-C."/>
            <person name="Schijlen E."/>
            <person name="Repin R."/>
            <person name="Schilthuizen M."/>
            <person name="Schranz E."/>
            <person name="Heidstra R."/>
            <person name="Miyata K."/>
            <person name="Fedorova E."/>
            <person name="Kohlen W."/>
            <person name="Bisseling T."/>
            <person name="Smit S."/>
            <person name="Geurts R."/>
        </authorList>
    </citation>
    <scope>NUCLEOTIDE SEQUENCE [LARGE SCALE GENOMIC DNA]</scope>
    <source>
        <strain evidence="2">cv. WU1-14</strain>
    </source>
</reference>
<dbReference type="EMBL" id="JXTB01000204">
    <property type="protein sequence ID" value="PON53648.1"/>
    <property type="molecule type" value="Genomic_DNA"/>
</dbReference>
<evidence type="ECO:0000313" key="1">
    <source>
        <dbReference type="EMBL" id="PON53648.1"/>
    </source>
</evidence>
<sequence length="83" mass="9093">MGCPRPGLNPSQTLDGFGPVRFLPRQLGVGSLKGLPLKYRGKQLTALELDRIFNTILGRCAHWASCPDRTAACQNLTPDRLES</sequence>
<gene>
    <name evidence="1" type="ORF">PanWU01x14_200860</name>
</gene>
<evidence type="ECO:0000313" key="2">
    <source>
        <dbReference type="Proteomes" id="UP000237105"/>
    </source>
</evidence>
<dbReference type="AlphaFoldDB" id="A0A2P5BXX3"/>
<name>A0A2P5BXX3_PARAD</name>
<protein>
    <submittedName>
        <fullName evidence="1">Uncharacterized protein</fullName>
    </submittedName>
</protein>
<proteinExistence type="predicted"/>
<dbReference type="Proteomes" id="UP000237105">
    <property type="component" value="Unassembled WGS sequence"/>
</dbReference>
<keyword evidence="2" id="KW-1185">Reference proteome</keyword>
<accession>A0A2P5BXX3</accession>
<organism evidence="1 2">
    <name type="scientific">Parasponia andersonii</name>
    <name type="common">Sponia andersonii</name>
    <dbReference type="NCBI Taxonomy" id="3476"/>
    <lineage>
        <taxon>Eukaryota</taxon>
        <taxon>Viridiplantae</taxon>
        <taxon>Streptophyta</taxon>
        <taxon>Embryophyta</taxon>
        <taxon>Tracheophyta</taxon>
        <taxon>Spermatophyta</taxon>
        <taxon>Magnoliopsida</taxon>
        <taxon>eudicotyledons</taxon>
        <taxon>Gunneridae</taxon>
        <taxon>Pentapetalae</taxon>
        <taxon>rosids</taxon>
        <taxon>fabids</taxon>
        <taxon>Rosales</taxon>
        <taxon>Cannabaceae</taxon>
        <taxon>Parasponia</taxon>
    </lineage>
</organism>